<dbReference type="EMBL" id="QGMF01000194">
    <property type="protein sequence ID" value="TVY18135.1"/>
    <property type="molecule type" value="Genomic_DNA"/>
</dbReference>
<proteinExistence type="predicted"/>
<comment type="caution">
    <text evidence="1">The sequence shown here is derived from an EMBL/GenBank/DDBJ whole genome shotgun (WGS) entry which is preliminary data.</text>
</comment>
<accession>A0A8T9BEL1</accession>
<dbReference type="Proteomes" id="UP000469559">
    <property type="component" value="Unassembled WGS sequence"/>
</dbReference>
<name>A0A8T9BEL1_9HELO</name>
<evidence type="ECO:0000313" key="1">
    <source>
        <dbReference type="EMBL" id="TVY18135.1"/>
    </source>
</evidence>
<protein>
    <submittedName>
        <fullName evidence="1">Uncharacterized protein</fullName>
    </submittedName>
</protein>
<keyword evidence="2" id="KW-1185">Reference proteome</keyword>
<dbReference type="PANTHER" id="PTHR37015">
    <property type="entry name" value="REVERSE TRANSCRIPTASE DOMAIN-CONTAINING PROTEIN"/>
    <property type="match status" value="1"/>
</dbReference>
<sequence length="478" mass="55073">MASAEILSQTLSSITGIKLEELSNQRSSFEDEKAKLLKAVSLETSQKEKLRVLLRNIEKLPTMGDIDKNPLISIENIRRYLEQSRCDPSVSDELLRDWQSKLEKELDVHSLRYEYASLYGRLVTECLSVSDEAVMETLESSIGGSGFESIGRKEMHEQREKWEEYVFKPLETDTEVINKYMTSLVNKTKESQSAFAAFKKATTAFESDMAKTGHFDLNSLGWVIRGILRTDLLSDEKRKVLNDFKDNTPVLLEVADVLNMRMESLARWNWDSKGTPIIQRRMLNGRYRFYHDEDLLQSLLLQYIGTKWSVYMKAAFSKFKSSPGVWKASSAPLSKTEKVRRDWFLGPDTSLVSVEEHRGNHFDREIFLEQLKVGLDEIRGGYNDGASYQHDTRRSPLQIVQKLLHVLSTETMIASRLNQEQVVVRSDFKWFGPSLPHSTIFAVLKFFNVSEHWINFFRRSLEVPMKFVVDGPDAPIQV</sequence>
<reference evidence="1 2" key="1">
    <citation type="submission" date="2018-05" db="EMBL/GenBank/DDBJ databases">
        <title>Whole genome sequencing for identification of molecular markers to develop diagnostic detection tools for the regulated plant pathogen Lachnellula willkommii.</title>
        <authorList>
            <person name="Giroux E."/>
            <person name="Bilodeau G."/>
        </authorList>
    </citation>
    <scope>NUCLEOTIDE SEQUENCE [LARGE SCALE GENOMIC DNA]</scope>
    <source>
        <strain evidence="1 2">CBS 203.66</strain>
    </source>
</reference>
<organism evidence="1 2">
    <name type="scientific">Lachnellula arida</name>
    <dbReference type="NCBI Taxonomy" id="1316785"/>
    <lineage>
        <taxon>Eukaryota</taxon>
        <taxon>Fungi</taxon>
        <taxon>Dikarya</taxon>
        <taxon>Ascomycota</taxon>
        <taxon>Pezizomycotina</taxon>
        <taxon>Leotiomycetes</taxon>
        <taxon>Helotiales</taxon>
        <taxon>Lachnaceae</taxon>
        <taxon>Lachnellula</taxon>
    </lineage>
</organism>
<dbReference type="AlphaFoldDB" id="A0A8T9BEL1"/>
<gene>
    <name evidence="1" type="ORF">LARI1_G004487</name>
</gene>
<dbReference type="OrthoDB" id="74545at2759"/>
<dbReference type="PANTHER" id="PTHR37015:SF2">
    <property type="entry name" value="REVERSE TRANSCRIPTASE DOMAIN-CONTAINING PROTEIN"/>
    <property type="match status" value="1"/>
</dbReference>
<evidence type="ECO:0000313" key="2">
    <source>
        <dbReference type="Proteomes" id="UP000469559"/>
    </source>
</evidence>